<organism evidence="2 3">
    <name type="scientific">Thalassobacillus hwangdonensis</name>
    <dbReference type="NCBI Taxonomy" id="546108"/>
    <lineage>
        <taxon>Bacteria</taxon>
        <taxon>Bacillati</taxon>
        <taxon>Bacillota</taxon>
        <taxon>Bacilli</taxon>
        <taxon>Bacillales</taxon>
        <taxon>Bacillaceae</taxon>
        <taxon>Thalassobacillus</taxon>
    </lineage>
</organism>
<evidence type="ECO:0000313" key="3">
    <source>
        <dbReference type="Proteomes" id="UP001596990"/>
    </source>
</evidence>
<feature type="transmembrane region" description="Helical" evidence="1">
    <location>
        <begin position="6"/>
        <end position="25"/>
    </location>
</feature>
<feature type="transmembrane region" description="Helical" evidence="1">
    <location>
        <begin position="61"/>
        <end position="79"/>
    </location>
</feature>
<reference evidence="3" key="1">
    <citation type="journal article" date="2019" name="Int. J. Syst. Evol. Microbiol.">
        <title>The Global Catalogue of Microorganisms (GCM) 10K type strain sequencing project: providing services to taxonomists for standard genome sequencing and annotation.</title>
        <authorList>
            <consortium name="The Broad Institute Genomics Platform"/>
            <consortium name="The Broad Institute Genome Sequencing Center for Infectious Disease"/>
            <person name="Wu L."/>
            <person name="Ma J."/>
        </authorList>
    </citation>
    <scope>NUCLEOTIDE SEQUENCE [LARGE SCALE GENOMIC DNA]</scope>
    <source>
        <strain evidence="3">CCUG 56607</strain>
    </source>
</reference>
<protein>
    <submittedName>
        <fullName evidence="2">Uncharacterized protein</fullName>
    </submittedName>
</protein>
<keyword evidence="3" id="KW-1185">Reference proteome</keyword>
<comment type="caution">
    <text evidence="2">The sequence shown here is derived from an EMBL/GenBank/DDBJ whole genome shotgun (WGS) entry which is preliminary data.</text>
</comment>
<keyword evidence="1" id="KW-0812">Transmembrane</keyword>
<evidence type="ECO:0000256" key="1">
    <source>
        <dbReference type="SAM" id="Phobius"/>
    </source>
</evidence>
<proteinExistence type="predicted"/>
<name>A0ABW3L149_9BACI</name>
<keyword evidence="1" id="KW-1133">Transmembrane helix</keyword>
<keyword evidence="1" id="KW-0472">Membrane</keyword>
<feature type="transmembrane region" description="Helical" evidence="1">
    <location>
        <begin position="37"/>
        <end position="55"/>
    </location>
</feature>
<evidence type="ECO:0000313" key="2">
    <source>
        <dbReference type="EMBL" id="MFD1019695.1"/>
    </source>
</evidence>
<sequence>MNDFLMYSMILIAQMIGLSGGLAIFSSIFTRSRFKGILWLAFIAVLCIYQTINAFQLSEGLGLGIILVSVILLILAFFIQKKKSFSHT</sequence>
<dbReference type="EMBL" id="JBHTKL010000005">
    <property type="protein sequence ID" value="MFD1019695.1"/>
    <property type="molecule type" value="Genomic_DNA"/>
</dbReference>
<gene>
    <name evidence="2" type="ORF">ACFQ2J_10980</name>
</gene>
<accession>A0ABW3L149</accession>
<dbReference type="RefSeq" id="WP_386060004.1">
    <property type="nucleotide sequence ID" value="NZ_JBHTKL010000005.1"/>
</dbReference>
<dbReference type="Proteomes" id="UP001596990">
    <property type="component" value="Unassembled WGS sequence"/>
</dbReference>